<dbReference type="EMBL" id="JAWXYG010000005">
    <property type="protein sequence ID" value="KAK4272595.1"/>
    <property type="molecule type" value="Genomic_DNA"/>
</dbReference>
<proteinExistence type="predicted"/>
<dbReference type="GO" id="GO:0016301">
    <property type="term" value="F:kinase activity"/>
    <property type="evidence" value="ECO:0007669"/>
    <property type="project" value="UniProtKB-KW"/>
</dbReference>
<evidence type="ECO:0000256" key="2">
    <source>
        <dbReference type="ARBA" id="ARBA00022741"/>
    </source>
</evidence>
<keyword evidence="4" id="KW-0067">ATP-binding</keyword>
<organism evidence="5 6">
    <name type="scientific">Acacia crassicarpa</name>
    <name type="common">northern wattle</name>
    <dbReference type="NCBI Taxonomy" id="499986"/>
    <lineage>
        <taxon>Eukaryota</taxon>
        <taxon>Viridiplantae</taxon>
        <taxon>Streptophyta</taxon>
        <taxon>Embryophyta</taxon>
        <taxon>Tracheophyta</taxon>
        <taxon>Spermatophyta</taxon>
        <taxon>Magnoliopsida</taxon>
        <taxon>eudicotyledons</taxon>
        <taxon>Gunneridae</taxon>
        <taxon>Pentapetalae</taxon>
        <taxon>rosids</taxon>
        <taxon>fabids</taxon>
        <taxon>Fabales</taxon>
        <taxon>Fabaceae</taxon>
        <taxon>Caesalpinioideae</taxon>
        <taxon>mimosoid clade</taxon>
        <taxon>Acacieae</taxon>
        <taxon>Acacia</taxon>
    </lineage>
</organism>
<keyword evidence="2" id="KW-0547">Nucleotide-binding</keyword>
<evidence type="ECO:0000313" key="5">
    <source>
        <dbReference type="EMBL" id="KAK4272595.1"/>
    </source>
</evidence>
<accession>A0AAE1JL41</accession>
<name>A0AAE1JL41_9FABA</name>
<dbReference type="SUPFAM" id="SSF56112">
    <property type="entry name" value="Protein kinase-like (PK-like)"/>
    <property type="match status" value="1"/>
</dbReference>
<evidence type="ECO:0000256" key="3">
    <source>
        <dbReference type="ARBA" id="ARBA00022777"/>
    </source>
</evidence>
<dbReference type="Proteomes" id="UP001293593">
    <property type="component" value="Unassembled WGS sequence"/>
</dbReference>
<dbReference type="GO" id="GO:0005524">
    <property type="term" value="F:ATP binding"/>
    <property type="evidence" value="ECO:0007669"/>
    <property type="project" value="UniProtKB-KW"/>
</dbReference>
<evidence type="ECO:0000256" key="4">
    <source>
        <dbReference type="ARBA" id="ARBA00022840"/>
    </source>
</evidence>
<evidence type="ECO:0000313" key="6">
    <source>
        <dbReference type="Proteomes" id="UP001293593"/>
    </source>
</evidence>
<keyword evidence="1" id="KW-0808">Transferase</keyword>
<dbReference type="InterPro" id="IPR052059">
    <property type="entry name" value="CR_Ser/Thr_kinase"/>
</dbReference>
<comment type="caution">
    <text evidence="5">The sequence shown here is derived from an EMBL/GenBank/DDBJ whole genome shotgun (WGS) entry which is preliminary data.</text>
</comment>
<dbReference type="InterPro" id="IPR011009">
    <property type="entry name" value="Kinase-like_dom_sf"/>
</dbReference>
<protein>
    <submittedName>
        <fullName evidence="5">Uncharacterized protein</fullName>
    </submittedName>
</protein>
<keyword evidence="6" id="KW-1185">Reference proteome</keyword>
<dbReference type="PANTHER" id="PTHR47973">
    <property type="entry name" value="CYSTEINE-RICH RECEPTOR-LIKE PROTEIN KINASE 3"/>
    <property type="match status" value="1"/>
</dbReference>
<gene>
    <name evidence="5" type="ORF">QN277_021128</name>
</gene>
<reference evidence="5" key="1">
    <citation type="submission" date="2023-10" db="EMBL/GenBank/DDBJ databases">
        <title>Chromosome-level genome of the transformable northern wattle, Acacia crassicarpa.</title>
        <authorList>
            <person name="Massaro I."/>
            <person name="Sinha N.R."/>
            <person name="Poethig S."/>
            <person name="Leichty A.R."/>
        </authorList>
    </citation>
    <scope>NUCLEOTIDE SEQUENCE</scope>
    <source>
        <strain evidence="5">Acra3RX</strain>
        <tissue evidence="5">Leaf</tissue>
    </source>
</reference>
<sequence>MRRGNQYSQADEYNNNIVHWVWELYGKGKLLAAVDSRIVTEIEEERVEVVLVLGLACCHPNPHHRPSMRSVMQVLTGEVAPPEVPKERPAFVWPALPPSFTHGADSSLTASQLVPFLGVGEVTGR</sequence>
<dbReference type="Gene3D" id="1.10.510.10">
    <property type="entry name" value="Transferase(Phosphotransferase) domain 1"/>
    <property type="match status" value="1"/>
</dbReference>
<evidence type="ECO:0000256" key="1">
    <source>
        <dbReference type="ARBA" id="ARBA00022679"/>
    </source>
</evidence>
<keyword evidence="3" id="KW-0418">Kinase</keyword>
<dbReference type="AlphaFoldDB" id="A0AAE1JL41"/>